<feature type="region of interest" description="Disordered" evidence="5">
    <location>
        <begin position="85"/>
        <end position="118"/>
    </location>
</feature>
<accession>A0ABV4J8A4</accession>
<gene>
    <name evidence="7" type="ORF">KYY02_26365</name>
</gene>
<evidence type="ECO:0000256" key="4">
    <source>
        <dbReference type="ARBA" id="ARBA00023163"/>
    </source>
</evidence>
<dbReference type="InterPro" id="IPR036390">
    <property type="entry name" value="WH_DNA-bd_sf"/>
</dbReference>
<reference evidence="7 8" key="1">
    <citation type="journal article" date="2021" name="Res Sq">
        <title>Streptomyces Pimoensis sp. nov., Isolated From the Taklimakan Desert in Xinjiang, China.</title>
        <authorList>
            <person name="Zhang P."/>
            <person name="Luo X."/>
            <person name="Luo X."/>
            <person name="Liu Z."/>
            <person name="Xia Z."/>
            <person name="Wan C."/>
            <person name="zhang L."/>
        </authorList>
    </citation>
    <scope>NUCLEOTIDE SEQUENCE [LARGE SCALE GENOMIC DNA]</scope>
    <source>
        <strain evidence="7 8">TRM75549</strain>
    </source>
</reference>
<dbReference type="PANTHER" id="PTHR30126">
    <property type="entry name" value="HTH-TYPE TRANSCRIPTIONAL REGULATOR"/>
    <property type="match status" value="1"/>
</dbReference>
<dbReference type="SUPFAM" id="SSF46785">
    <property type="entry name" value="Winged helix' DNA-binding domain"/>
    <property type="match status" value="1"/>
</dbReference>
<evidence type="ECO:0000256" key="3">
    <source>
        <dbReference type="ARBA" id="ARBA00023125"/>
    </source>
</evidence>
<dbReference type="InterPro" id="IPR000847">
    <property type="entry name" value="LysR_HTH_N"/>
</dbReference>
<dbReference type="Proteomes" id="UP001567537">
    <property type="component" value="Unassembled WGS sequence"/>
</dbReference>
<sequence length="118" mass="13008">MQFQQLRAFREVAAELSFTQAAKNLHYAQSTVTAQIKNLEEAVGTELFDRSRRRLSLTEAGALLLPHAERIIEIAETARREIVLSTPTARRPRGGPRTRAVTGGGLYGEPEVPPRPGS</sequence>
<feature type="domain" description="HTH lysR-type" evidence="6">
    <location>
        <begin position="1"/>
        <end position="58"/>
    </location>
</feature>
<dbReference type="RefSeq" id="WP_371242316.1">
    <property type="nucleotide sequence ID" value="NZ_JAHWZY010000035.1"/>
</dbReference>
<comment type="caution">
    <text evidence="7">The sequence shown here is derived from an EMBL/GenBank/DDBJ whole genome shotgun (WGS) entry which is preliminary data.</text>
</comment>
<dbReference type="EMBL" id="JAHWZY010000035">
    <property type="protein sequence ID" value="MEZ3182063.1"/>
    <property type="molecule type" value="Genomic_DNA"/>
</dbReference>
<evidence type="ECO:0000256" key="1">
    <source>
        <dbReference type="ARBA" id="ARBA00009437"/>
    </source>
</evidence>
<organism evidence="7 8">
    <name type="scientific">Streptomyces pimonensis</name>
    <dbReference type="NCBI Taxonomy" id="2860288"/>
    <lineage>
        <taxon>Bacteria</taxon>
        <taxon>Bacillati</taxon>
        <taxon>Actinomycetota</taxon>
        <taxon>Actinomycetes</taxon>
        <taxon>Kitasatosporales</taxon>
        <taxon>Streptomycetaceae</taxon>
        <taxon>Streptomyces</taxon>
    </lineage>
</organism>
<keyword evidence="8" id="KW-1185">Reference proteome</keyword>
<protein>
    <submittedName>
        <fullName evidence="7">LysR family transcriptional regulator</fullName>
    </submittedName>
</protein>
<keyword evidence="4" id="KW-0804">Transcription</keyword>
<evidence type="ECO:0000313" key="7">
    <source>
        <dbReference type="EMBL" id="MEZ3182063.1"/>
    </source>
</evidence>
<evidence type="ECO:0000256" key="2">
    <source>
        <dbReference type="ARBA" id="ARBA00023015"/>
    </source>
</evidence>
<evidence type="ECO:0000313" key="8">
    <source>
        <dbReference type="Proteomes" id="UP001567537"/>
    </source>
</evidence>
<dbReference type="Gene3D" id="1.10.10.10">
    <property type="entry name" value="Winged helix-like DNA-binding domain superfamily/Winged helix DNA-binding domain"/>
    <property type="match status" value="1"/>
</dbReference>
<dbReference type="PROSITE" id="PS50931">
    <property type="entry name" value="HTH_LYSR"/>
    <property type="match status" value="1"/>
</dbReference>
<keyword evidence="3" id="KW-0238">DNA-binding</keyword>
<proteinExistence type="inferred from homology"/>
<dbReference type="PANTHER" id="PTHR30126:SF40">
    <property type="entry name" value="HTH-TYPE TRANSCRIPTIONAL REGULATOR GLTR"/>
    <property type="match status" value="1"/>
</dbReference>
<comment type="similarity">
    <text evidence="1">Belongs to the LysR transcriptional regulatory family.</text>
</comment>
<evidence type="ECO:0000259" key="6">
    <source>
        <dbReference type="PROSITE" id="PS50931"/>
    </source>
</evidence>
<evidence type="ECO:0000256" key="5">
    <source>
        <dbReference type="SAM" id="MobiDB-lite"/>
    </source>
</evidence>
<keyword evidence="2" id="KW-0805">Transcription regulation</keyword>
<dbReference type="InterPro" id="IPR036388">
    <property type="entry name" value="WH-like_DNA-bd_sf"/>
</dbReference>
<dbReference type="PRINTS" id="PR00039">
    <property type="entry name" value="HTHLYSR"/>
</dbReference>
<dbReference type="Pfam" id="PF00126">
    <property type="entry name" value="HTH_1"/>
    <property type="match status" value="1"/>
</dbReference>
<name>A0ABV4J8A4_9ACTN</name>